<keyword evidence="3 8" id="KW-0812">Transmembrane</keyword>
<dbReference type="eggNOG" id="COG4564">
    <property type="taxonomic scope" value="Bacteria"/>
</dbReference>
<dbReference type="InterPro" id="IPR000644">
    <property type="entry name" value="CBS_dom"/>
</dbReference>
<keyword evidence="7" id="KW-0129">CBS domain</keyword>
<evidence type="ECO:0000256" key="7">
    <source>
        <dbReference type="PROSITE-ProRule" id="PRU00703"/>
    </source>
</evidence>
<sequence length="482" mass="54822">MKQSRKSWQLFFLRIAFPAAIAILLFLFSILFLVIPATENALISERQETTRQLTETAWSVLKDMHMEYERGAVSEASAKEIASNVIRTMRYGEDGKDYFWLLDQQPRMLAHPHRPDLEGQDVSDFEDCQGKRLFAEFAELTRSQHSGFVDYHWQTRDQDGIAPKISYVKLFEPWGWIVGTGIYVDDVRHDIQKMTENTLLISLGITFVIAGIVLFVVVQGITIERARQRAETDLAHSKEKYHALVEASTDGFILLLGNWDMVTNRSLALMLGYTDEELRLLSIFDLFARADVNQHPALEHIKALMAGHKAAEKFEAQLLTRTGAALDALITCSAIEVAGQRALTLIIRDISAISRMENRRAEEERDALVAELQAALQFFHHGIKDFIRPLLSCDMNTSIRRAARLMGQKGTGALMVTSDRDQYLGILTDYDIRERVVARKVDPELPVLSIMTAPSSLRRRWSCRMRISPGWRWKTAMACCAE</sequence>
<evidence type="ECO:0000256" key="4">
    <source>
        <dbReference type="ARBA" id="ARBA00022737"/>
    </source>
</evidence>
<dbReference type="PANTHER" id="PTHR48108">
    <property type="entry name" value="CBS DOMAIN-CONTAINING PROTEIN CBSX2, CHLOROPLASTIC"/>
    <property type="match status" value="1"/>
</dbReference>
<dbReference type="Pfam" id="PF17200">
    <property type="entry name" value="sCache_2"/>
    <property type="match status" value="1"/>
</dbReference>
<dbReference type="InterPro" id="IPR035965">
    <property type="entry name" value="PAS-like_dom_sf"/>
</dbReference>
<evidence type="ECO:0000313" key="11">
    <source>
        <dbReference type="Proteomes" id="UP000002572"/>
    </source>
</evidence>
<dbReference type="eggNOG" id="COG2905">
    <property type="taxonomic scope" value="Bacteria"/>
</dbReference>
<evidence type="ECO:0000256" key="1">
    <source>
        <dbReference type="ARBA" id="ARBA00004651"/>
    </source>
</evidence>
<accession>E6W1N8</accession>
<dbReference type="OrthoDB" id="9810264at2"/>
<evidence type="ECO:0000256" key="5">
    <source>
        <dbReference type="ARBA" id="ARBA00022989"/>
    </source>
</evidence>
<dbReference type="InterPro" id="IPR000014">
    <property type="entry name" value="PAS"/>
</dbReference>
<dbReference type="AlphaFoldDB" id="E6W1N8"/>
<dbReference type="InterPro" id="IPR051462">
    <property type="entry name" value="CBS_domain-containing"/>
</dbReference>
<dbReference type="SUPFAM" id="SSF54631">
    <property type="entry name" value="CBS-domain pair"/>
    <property type="match status" value="1"/>
</dbReference>
<comment type="subcellular location">
    <subcellularLocation>
        <location evidence="1">Cell membrane</location>
        <topology evidence="1">Multi-pass membrane protein</topology>
    </subcellularLocation>
</comment>
<keyword evidence="11" id="KW-1185">Reference proteome</keyword>
<dbReference type="SMART" id="SM00116">
    <property type="entry name" value="CBS"/>
    <property type="match status" value="1"/>
</dbReference>
<dbReference type="Proteomes" id="UP000002572">
    <property type="component" value="Chromosome"/>
</dbReference>
<dbReference type="PROSITE" id="PS51371">
    <property type="entry name" value="CBS"/>
    <property type="match status" value="1"/>
</dbReference>
<dbReference type="InterPro" id="IPR046342">
    <property type="entry name" value="CBS_dom_sf"/>
</dbReference>
<evidence type="ECO:0000256" key="8">
    <source>
        <dbReference type="SAM" id="Phobius"/>
    </source>
</evidence>
<dbReference type="EMBL" id="CP002432">
    <property type="protein sequence ID" value="ADU66587.1"/>
    <property type="molecule type" value="Genomic_DNA"/>
</dbReference>
<keyword evidence="2" id="KW-1003">Cell membrane</keyword>
<protein>
    <submittedName>
        <fullName evidence="10">PAS sensor protein</fullName>
    </submittedName>
</protein>
<feature type="domain" description="CBS" evidence="9">
    <location>
        <begin position="386"/>
        <end position="444"/>
    </location>
</feature>
<evidence type="ECO:0000313" key="10">
    <source>
        <dbReference type="EMBL" id="ADU66587.1"/>
    </source>
</evidence>
<dbReference type="HOGENOM" id="CLU_565882_0_0_0"/>
<keyword evidence="4" id="KW-0677">Repeat</keyword>
<dbReference type="InterPro" id="IPR033480">
    <property type="entry name" value="sCache_2"/>
</dbReference>
<evidence type="ECO:0000256" key="6">
    <source>
        <dbReference type="ARBA" id="ARBA00023136"/>
    </source>
</evidence>
<dbReference type="InParanoid" id="E6W1N8"/>
<keyword evidence="6 8" id="KW-0472">Membrane</keyword>
<dbReference type="SUPFAM" id="SSF55785">
    <property type="entry name" value="PYP-like sensor domain (PAS domain)"/>
    <property type="match status" value="1"/>
</dbReference>
<dbReference type="PANTHER" id="PTHR48108:SF26">
    <property type="entry name" value="CBS DOMAIN-CONTAINING PROTEIN DDB_G0289609"/>
    <property type="match status" value="1"/>
</dbReference>
<reference evidence="10 11" key="1">
    <citation type="submission" date="2010-12" db="EMBL/GenBank/DDBJ databases">
        <title>Complete sequence of Desulfurispirillum indicum S5.</title>
        <authorList>
            <consortium name="US DOE Joint Genome Institute"/>
            <person name="Lucas S."/>
            <person name="Copeland A."/>
            <person name="Lapidus A."/>
            <person name="Cheng J.-F."/>
            <person name="Goodwin L."/>
            <person name="Pitluck S."/>
            <person name="Chertkov O."/>
            <person name="Held B."/>
            <person name="Detter J.C."/>
            <person name="Han C."/>
            <person name="Tapia R."/>
            <person name="Land M."/>
            <person name="Hauser L."/>
            <person name="Kyrpides N."/>
            <person name="Ivanova N."/>
            <person name="Mikhailova N."/>
            <person name="Haggblom M."/>
            <person name="Rauschenbach I."/>
            <person name="Bini E."/>
            <person name="Woyke T."/>
        </authorList>
    </citation>
    <scope>NUCLEOTIDE SEQUENCE [LARGE SCALE GENOMIC DNA]</scope>
    <source>
        <strain evidence="11">ATCC BAA-1389 / DSM 22839 / S5</strain>
    </source>
</reference>
<feature type="transmembrane region" description="Helical" evidence="8">
    <location>
        <begin position="12"/>
        <end position="35"/>
    </location>
</feature>
<evidence type="ECO:0000256" key="3">
    <source>
        <dbReference type="ARBA" id="ARBA00022692"/>
    </source>
</evidence>
<dbReference type="Pfam" id="PF00571">
    <property type="entry name" value="CBS"/>
    <property type="match status" value="1"/>
</dbReference>
<dbReference type="RefSeq" id="WP_013506467.1">
    <property type="nucleotide sequence ID" value="NC_014836.1"/>
</dbReference>
<name>E6W1N8_DESIS</name>
<dbReference type="Pfam" id="PF13426">
    <property type="entry name" value="PAS_9"/>
    <property type="match status" value="1"/>
</dbReference>
<dbReference type="KEGG" id="din:Selin_1860"/>
<dbReference type="SMART" id="SM01049">
    <property type="entry name" value="Cache_2"/>
    <property type="match status" value="1"/>
</dbReference>
<evidence type="ECO:0000259" key="9">
    <source>
        <dbReference type="PROSITE" id="PS51371"/>
    </source>
</evidence>
<dbReference type="SMART" id="SM00091">
    <property type="entry name" value="PAS"/>
    <property type="match status" value="1"/>
</dbReference>
<keyword evidence="5 8" id="KW-1133">Transmembrane helix</keyword>
<dbReference type="NCBIfam" id="TIGR00229">
    <property type="entry name" value="sensory_box"/>
    <property type="match status" value="1"/>
</dbReference>
<dbReference type="Gene3D" id="3.10.580.10">
    <property type="entry name" value="CBS-domain"/>
    <property type="match status" value="1"/>
</dbReference>
<dbReference type="GO" id="GO:0005886">
    <property type="term" value="C:plasma membrane"/>
    <property type="evidence" value="ECO:0007669"/>
    <property type="project" value="UniProtKB-SubCell"/>
</dbReference>
<dbReference type="Gene3D" id="3.30.450.20">
    <property type="entry name" value="PAS domain"/>
    <property type="match status" value="2"/>
</dbReference>
<gene>
    <name evidence="10" type="ordered locus">Selin_1860</name>
</gene>
<evidence type="ECO:0000256" key="2">
    <source>
        <dbReference type="ARBA" id="ARBA00022475"/>
    </source>
</evidence>
<dbReference type="STRING" id="653733.Selin_1860"/>
<organism evidence="10 11">
    <name type="scientific">Desulfurispirillum indicum (strain ATCC BAA-1389 / DSM 22839 / S5)</name>
    <dbReference type="NCBI Taxonomy" id="653733"/>
    <lineage>
        <taxon>Bacteria</taxon>
        <taxon>Pseudomonadati</taxon>
        <taxon>Chrysiogenota</taxon>
        <taxon>Chrysiogenia</taxon>
        <taxon>Chrysiogenales</taxon>
        <taxon>Chrysiogenaceae</taxon>
        <taxon>Desulfurispirillum</taxon>
    </lineage>
</organism>
<feature type="transmembrane region" description="Helical" evidence="8">
    <location>
        <begin position="199"/>
        <end position="218"/>
    </location>
</feature>
<proteinExistence type="predicted"/>